<feature type="compositionally biased region" description="Basic residues" evidence="6">
    <location>
        <begin position="960"/>
        <end position="969"/>
    </location>
</feature>
<feature type="compositionally biased region" description="Polar residues" evidence="6">
    <location>
        <begin position="661"/>
        <end position="670"/>
    </location>
</feature>
<feature type="region of interest" description="Disordered" evidence="6">
    <location>
        <begin position="638"/>
        <end position="824"/>
    </location>
</feature>
<feature type="compositionally biased region" description="Low complexity" evidence="6">
    <location>
        <begin position="457"/>
        <end position="470"/>
    </location>
</feature>
<feature type="compositionally biased region" description="Low complexity" evidence="6">
    <location>
        <begin position="765"/>
        <end position="791"/>
    </location>
</feature>
<dbReference type="GO" id="GO:0005634">
    <property type="term" value="C:nucleus"/>
    <property type="evidence" value="ECO:0007669"/>
    <property type="project" value="InterPro"/>
</dbReference>
<evidence type="ECO:0000256" key="6">
    <source>
        <dbReference type="SAM" id="MobiDB-lite"/>
    </source>
</evidence>
<feature type="compositionally biased region" description="Low complexity" evidence="6">
    <location>
        <begin position="279"/>
        <end position="291"/>
    </location>
</feature>
<feature type="compositionally biased region" description="Low complexity" evidence="6">
    <location>
        <begin position="799"/>
        <end position="812"/>
    </location>
</feature>
<feature type="compositionally biased region" description="Low complexity" evidence="6">
    <location>
        <begin position="147"/>
        <end position="163"/>
    </location>
</feature>
<dbReference type="InterPro" id="IPR007728">
    <property type="entry name" value="Pre-SET_dom"/>
</dbReference>
<feature type="compositionally biased region" description="Polar residues" evidence="6">
    <location>
        <begin position="358"/>
        <end position="368"/>
    </location>
</feature>
<evidence type="ECO:0000256" key="3">
    <source>
        <dbReference type="ARBA" id="ARBA00022603"/>
    </source>
</evidence>
<dbReference type="Proteomes" id="UP000467700">
    <property type="component" value="Unassembled WGS sequence"/>
</dbReference>
<evidence type="ECO:0000256" key="2">
    <source>
        <dbReference type="ARBA" id="ARBA00022454"/>
    </source>
</evidence>
<dbReference type="GO" id="GO:0032259">
    <property type="term" value="P:methylation"/>
    <property type="evidence" value="ECO:0007669"/>
    <property type="project" value="UniProtKB-KW"/>
</dbReference>
<keyword evidence="2" id="KW-0158">Chromosome</keyword>
<dbReference type="GO" id="GO:0042054">
    <property type="term" value="F:histone methyltransferase activity"/>
    <property type="evidence" value="ECO:0007669"/>
    <property type="project" value="InterPro"/>
</dbReference>
<keyword evidence="4" id="KW-0808">Transferase</keyword>
<feature type="compositionally biased region" description="Polar residues" evidence="6">
    <location>
        <begin position="645"/>
        <end position="654"/>
    </location>
</feature>
<dbReference type="SUPFAM" id="SSF82199">
    <property type="entry name" value="SET domain"/>
    <property type="match status" value="1"/>
</dbReference>
<feature type="domain" description="Pre-SET" evidence="7">
    <location>
        <begin position="1120"/>
        <end position="1190"/>
    </location>
</feature>
<sequence>MYSQRIRNLEPSNSIEIVALDGIEGNIGMNRERPSPPPLPRWEAIHEPPPSGDEEDEDEEDELLSSSSHQTPAPVNPVLKRKESDWSSQSIPKRPKHSQPTPRSEPGGSRGQAESVSAPVRQTNGSRPPYPSTSFSSTFIPGASKGAAPSLTAPSTSSQSVPSMLPPPLPSRNISSERRPSSEAATNSQASSSSRNTDQSSTRKPTSTSTSIPRPRPISKKNIPSSLPRELFSAAVSSSRKALSANTSAKPKPKPNSKPMPSNEIIEISDDEPSPPGPKKSLPPSEIIEIFDSSDEESAVPPARGSASQSVPSYVPTGPPRRTKASVNEERVITSASRSSLSQKDRNGDRMDVDIEPSTLQPSKTSLLQPALVPTIPMKPTDEDQCMVVDRIKEPPDSTLSATRIPSTPTSASFNNNKDEVRVKNSGGYTPSSVPRRMSTGSPKSAAKKPVSREGLTPISAPPSASTQPSPSKPRLQRGLKSASATFRPPEEASLPSPSNSSSEARASSRRMSHANSDDAGIDMRNLNEALGLGALSSRQQTPENPVTVKPQPISPEMPKPSTARNLMLERPKFVARKSSGGRIPAPQIPLREPGTADMPIDLTSDNEDVGPEDAVMEKARESAKTLVKLVADLKGKKLEAFTPPSKQQPSTNALLHEPYASSSRASASTDELALRSAGVSASPPPRSVSPQFGSPGIPVATKSSEVQNEARRNSAPSLGKEPVSRVIRSSSPLSRPVTSPRSPLTKRPEARPFLSASMPQVPTALSSLAKSATSLQSAAQSASSSHSLPATVPTLRYTPTSSVSTPSVSPVRATQAAPVAPTENIVQETSHAVVTKLHAPQTVLDPAAIAAQLPSGTLSEDEATEVQQLIAETDDEIEDVQTKDDALMDVDSDEEMPPEASVDANEGSEMGDAPEDDVPDSNSLDDLALPRDPVDPTGRTDTPSDGEDSCGSSASLPPGRRRSSRRSSHSSSDNGSNEVFDDDFGLSVSAPASRSTTPEDIVLDVVPKKSYGGFAAVTWAEYRKDPNNFRPKVYRARDLPHTLQDHVNRMVNSQETPHGARELFEAMISENTADDEPLAPHIRVENDVDDEATPPWEFYYSNKMWHGEGVPDPDIKGLLSCDCRGWCNPKSKTCACLKRQRDAVKDKDLVVEFAYDKNGKLKIAGYPVFECNELCGCSEECRNRVVQHGRKVEVHIRKTESKGWGVFAGDKKIPQGTFIVIYQKNSNKFGHLSLLLMHIMQEISLDIW</sequence>
<dbReference type="GO" id="GO:0008270">
    <property type="term" value="F:zinc ion binding"/>
    <property type="evidence" value="ECO:0007669"/>
    <property type="project" value="InterPro"/>
</dbReference>
<dbReference type="InterPro" id="IPR046341">
    <property type="entry name" value="SET_dom_sf"/>
</dbReference>
<organism evidence="8 9">
    <name type="scientific">Cyclocybe aegerita</name>
    <name type="common">Black poplar mushroom</name>
    <name type="synonym">Agrocybe aegerita</name>
    <dbReference type="NCBI Taxonomy" id="1973307"/>
    <lineage>
        <taxon>Eukaryota</taxon>
        <taxon>Fungi</taxon>
        <taxon>Dikarya</taxon>
        <taxon>Basidiomycota</taxon>
        <taxon>Agaricomycotina</taxon>
        <taxon>Agaricomycetes</taxon>
        <taxon>Agaricomycetidae</taxon>
        <taxon>Agaricales</taxon>
        <taxon>Agaricineae</taxon>
        <taxon>Bolbitiaceae</taxon>
        <taxon>Cyclocybe</taxon>
    </lineage>
</organism>
<name>A0A8S0XH96_CYCAE</name>
<evidence type="ECO:0000256" key="5">
    <source>
        <dbReference type="ARBA" id="ARBA00022691"/>
    </source>
</evidence>
<gene>
    <name evidence="8" type="ORF">AAE3_LOCUS4933</name>
</gene>
<dbReference type="SMART" id="SM00468">
    <property type="entry name" value="PreSET"/>
    <property type="match status" value="1"/>
</dbReference>
<dbReference type="Gene3D" id="2.170.270.10">
    <property type="entry name" value="SET domain"/>
    <property type="match status" value="1"/>
</dbReference>
<feature type="compositionally biased region" description="Acidic residues" evidence="6">
    <location>
        <begin position="52"/>
        <end position="63"/>
    </location>
</feature>
<feature type="compositionally biased region" description="Low complexity" evidence="6">
    <location>
        <begin position="182"/>
        <end position="213"/>
    </location>
</feature>
<accession>A0A8S0XH96</accession>
<feature type="compositionally biased region" description="Polar residues" evidence="6">
    <location>
        <begin position="112"/>
        <end position="126"/>
    </location>
</feature>
<feature type="compositionally biased region" description="Low complexity" evidence="6">
    <location>
        <begin position="492"/>
        <end position="506"/>
    </location>
</feature>
<dbReference type="PROSITE" id="PS50867">
    <property type="entry name" value="PRE_SET"/>
    <property type="match status" value="1"/>
</dbReference>
<dbReference type="PANTHER" id="PTHR46223:SF3">
    <property type="entry name" value="HISTONE-LYSINE N-METHYLTRANSFERASE SET-23"/>
    <property type="match status" value="1"/>
</dbReference>
<feature type="region of interest" description="Disordered" evidence="6">
    <location>
        <begin position="880"/>
        <end position="985"/>
    </location>
</feature>
<evidence type="ECO:0000256" key="1">
    <source>
        <dbReference type="ARBA" id="ARBA00004286"/>
    </source>
</evidence>
<evidence type="ECO:0000313" key="8">
    <source>
        <dbReference type="EMBL" id="CAA7262489.1"/>
    </source>
</evidence>
<feature type="compositionally biased region" description="Polar residues" evidence="6">
    <location>
        <begin position="427"/>
        <end position="443"/>
    </location>
</feature>
<comment type="caution">
    <text evidence="8">The sequence shown here is derived from an EMBL/GenBank/DDBJ whole genome shotgun (WGS) entry which is preliminary data.</text>
</comment>
<feature type="compositionally biased region" description="Polar residues" evidence="6">
    <location>
        <begin position="398"/>
        <end position="416"/>
    </location>
</feature>
<dbReference type="OrthoDB" id="308383at2759"/>
<dbReference type="AlphaFoldDB" id="A0A8S0XH96"/>
<feature type="compositionally biased region" description="Basic and acidic residues" evidence="6">
    <location>
        <begin position="343"/>
        <end position="353"/>
    </location>
</feature>
<feature type="compositionally biased region" description="Acidic residues" evidence="6">
    <location>
        <begin position="888"/>
        <end position="898"/>
    </location>
</feature>
<dbReference type="PANTHER" id="PTHR46223">
    <property type="entry name" value="HISTONE-LYSINE N-METHYLTRANSFERASE SUV39H"/>
    <property type="match status" value="1"/>
</dbReference>
<evidence type="ECO:0000256" key="4">
    <source>
        <dbReference type="ARBA" id="ARBA00022679"/>
    </source>
</evidence>
<comment type="subcellular location">
    <subcellularLocation>
        <location evidence="1">Chromosome</location>
    </subcellularLocation>
</comment>
<keyword evidence="3" id="KW-0489">Methyltransferase</keyword>
<keyword evidence="9" id="KW-1185">Reference proteome</keyword>
<dbReference type="Pfam" id="PF05033">
    <property type="entry name" value="Pre-SET"/>
    <property type="match status" value="1"/>
</dbReference>
<evidence type="ECO:0000313" key="9">
    <source>
        <dbReference type="Proteomes" id="UP000467700"/>
    </source>
</evidence>
<dbReference type="InterPro" id="IPR050973">
    <property type="entry name" value="H3K9_Histone-Lys_N-MTase"/>
</dbReference>
<feature type="region of interest" description="Disordered" evidence="6">
    <location>
        <begin position="23"/>
        <end position="612"/>
    </location>
</feature>
<proteinExistence type="predicted"/>
<reference evidence="8 9" key="1">
    <citation type="submission" date="2020-01" db="EMBL/GenBank/DDBJ databases">
        <authorList>
            <person name="Gupta K D."/>
        </authorList>
    </citation>
    <scope>NUCLEOTIDE SEQUENCE [LARGE SCALE GENOMIC DNA]</scope>
</reference>
<dbReference type="EMBL" id="CACVBS010000036">
    <property type="protein sequence ID" value="CAA7262489.1"/>
    <property type="molecule type" value="Genomic_DNA"/>
</dbReference>
<protein>
    <recommendedName>
        <fullName evidence="7">Pre-SET domain-containing protein</fullName>
    </recommendedName>
</protein>
<keyword evidence="5" id="KW-0949">S-adenosyl-L-methionine</keyword>
<evidence type="ECO:0000259" key="7">
    <source>
        <dbReference type="PROSITE" id="PS50867"/>
    </source>
</evidence>
<feature type="compositionally biased region" description="Polar residues" evidence="6">
    <location>
        <begin position="728"/>
        <end position="743"/>
    </location>
</feature>
<dbReference type="GO" id="GO:0005694">
    <property type="term" value="C:chromosome"/>
    <property type="evidence" value="ECO:0007669"/>
    <property type="project" value="UniProtKB-SubCell"/>
</dbReference>